<dbReference type="eggNOG" id="ENOG502S0MY">
    <property type="taxonomic scope" value="Eukaryota"/>
</dbReference>
<dbReference type="RefSeq" id="XP_008612247.1">
    <property type="nucleotide sequence ID" value="XM_008614025.1"/>
</dbReference>
<feature type="transmembrane region" description="Helical" evidence="7">
    <location>
        <begin position="168"/>
        <end position="201"/>
    </location>
</feature>
<dbReference type="OrthoDB" id="67004at2759"/>
<keyword evidence="2" id="KW-1003">Cell membrane</keyword>
<keyword evidence="3 7" id="KW-0812">Transmembrane</keyword>
<evidence type="ECO:0000256" key="3">
    <source>
        <dbReference type="ARBA" id="ARBA00022692"/>
    </source>
</evidence>
<evidence type="ECO:0000256" key="2">
    <source>
        <dbReference type="ARBA" id="ARBA00022475"/>
    </source>
</evidence>
<organism evidence="9 10">
    <name type="scientific">Saprolegnia diclina (strain VS20)</name>
    <dbReference type="NCBI Taxonomy" id="1156394"/>
    <lineage>
        <taxon>Eukaryota</taxon>
        <taxon>Sar</taxon>
        <taxon>Stramenopiles</taxon>
        <taxon>Oomycota</taxon>
        <taxon>Saprolegniomycetes</taxon>
        <taxon>Saprolegniales</taxon>
        <taxon>Saprolegniaceae</taxon>
        <taxon>Saprolegnia</taxon>
    </lineage>
</organism>
<feature type="transmembrane region" description="Helical" evidence="7">
    <location>
        <begin position="222"/>
        <end position="244"/>
    </location>
</feature>
<dbReference type="EMBL" id="JH767155">
    <property type="protein sequence ID" value="EQC34385.1"/>
    <property type="molecule type" value="Genomic_DNA"/>
</dbReference>
<evidence type="ECO:0000256" key="5">
    <source>
        <dbReference type="ARBA" id="ARBA00023136"/>
    </source>
</evidence>
<keyword evidence="10" id="KW-1185">Reference proteome</keyword>
<accession>T0QKR3</accession>
<sequence length="395" mass="42004">MRTEVPSHTAPKTLVDTSRPALAQFQILSSLHSPLPHASGARSAHAMATTQYLLDSMPSPFYDPELAKTKPSPKPSRIWRIPPLANPLRTPKRGDDPMPTPGRAKRNSAAVLPESSSRSASVVGEYYIDMPPTPALVAVVAAVVSPREGLPRWPGFSTPTGLLRCLDWFGTIVFAVSGALTAAMCGANLLGSLLIGTITAIGGGTLRDSIVLCKPPFWVEEAEYLLLSIIPAGIAFFLWGALAPGTEILPGITLKAVDGGEGTAMQWGDAIGVGAFAVIGVMNGIRADAPFLVCALCGMMTSTFGGMVRDGLLQHPVRIMHSYADAYASIALASACVYLWLRKVAPARQGLRIAIAVTLAILLREQAWTHGWRLPMWATNSQNVIVVEADPRLAL</sequence>
<evidence type="ECO:0000256" key="4">
    <source>
        <dbReference type="ARBA" id="ARBA00022989"/>
    </source>
</evidence>
<dbReference type="PANTHER" id="PTHR30506">
    <property type="entry name" value="INNER MEMBRANE PROTEIN"/>
    <property type="match status" value="1"/>
</dbReference>
<evidence type="ECO:0000256" key="6">
    <source>
        <dbReference type="SAM" id="MobiDB-lite"/>
    </source>
</evidence>
<feature type="transmembrane region" description="Helical" evidence="7">
    <location>
        <begin position="320"/>
        <end position="341"/>
    </location>
</feature>
<dbReference type="GeneID" id="19948882"/>
<name>T0QKR3_SAPDV</name>
<evidence type="ECO:0000256" key="1">
    <source>
        <dbReference type="ARBA" id="ARBA00004651"/>
    </source>
</evidence>
<feature type="region of interest" description="Disordered" evidence="6">
    <location>
        <begin position="66"/>
        <end position="111"/>
    </location>
</feature>
<keyword evidence="5 7" id="KW-0472">Membrane</keyword>
<dbReference type="InParanoid" id="T0QKR3"/>
<dbReference type="AlphaFoldDB" id="T0QKR3"/>
<dbReference type="VEuPathDB" id="FungiDB:SDRG_08155"/>
<feature type="transmembrane region" description="Helical" evidence="7">
    <location>
        <begin position="289"/>
        <end position="308"/>
    </location>
</feature>
<dbReference type="Pfam" id="PF03458">
    <property type="entry name" value="Gly_transporter"/>
    <property type="match status" value="2"/>
</dbReference>
<comment type="subcellular location">
    <subcellularLocation>
        <location evidence="1">Cell membrane</location>
        <topology evidence="1">Multi-pass membrane protein</topology>
    </subcellularLocation>
</comment>
<evidence type="ECO:0000313" key="10">
    <source>
        <dbReference type="Proteomes" id="UP000030762"/>
    </source>
</evidence>
<gene>
    <name evidence="9" type="ORF">SDRG_08155</name>
</gene>
<evidence type="ECO:0000259" key="8">
    <source>
        <dbReference type="Pfam" id="PF03458"/>
    </source>
</evidence>
<evidence type="ECO:0000313" key="9">
    <source>
        <dbReference type="EMBL" id="EQC34385.1"/>
    </source>
</evidence>
<dbReference type="PANTHER" id="PTHR30506:SF3">
    <property type="entry name" value="UPF0126 INNER MEMBRANE PROTEIN YADS-RELATED"/>
    <property type="match status" value="1"/>
</dbReference>
<feature type="domain" description="Glycine transporter" evidence="8">
    <location>
        <begin position="267"/>
        <end position="342"/>
    </location>
</feature>
<keyword evidence="4 7" id="KW-1133">Transmembrane helix</keyword>
<dbReference type="GO" id="GO:0005886">
    <property type="term" value="C:plasma membrane"/>
    <property type="evidence" value="ECO:0007669"/>
    <property type="project" value="UniProtKB-SubCell"/>
</dbReference>
<reference evidence="9 10" key="1">
    <citation type="submission" date="2012-04" db="EMBL/GenBank/DDBJ databases">
        <title>The Genome Sequence of Saprolegnia declina VS20.</title>
        <authorList>
            <consortium name="The Broad Institute Genome Sequencing Platform"/>
            <person name="Russ C."/>
            <person name="Nusbaum C."/>
            <person name="Tyler B."/>
            <person name="van West P."/>
            <person name="Dieguez-Uribeondo J."/>
            <person name="de Bruijn I."/>
            <person name="Tripathy S."/>
            <person name="Jiang R."/>
            <person name="Young S.K."/>
            <person name="Zeng Q."/>
            <person name="Gargeya S."/>
            <person name="Fitzgerald M."/>
            <person name="Haas B."/>
            <person name="Abouelleil A."/>
            <person name="Alvarado L."/>
            <person name="Arachchi H.M."/>
            <person name="Berlin A."/>
            <person name="Chapman S.B."/>
            <person name="Goldberg J."/>
            <person name="Griggs A."/>
            <person name="Gujja S."/>
            <person name="Hansen M."/>
            <person name="Howarth C."/>
            <person name="Imamovic A."/>
            <person name="Larimer J."/>
            <person name="McCowen C."/>
            <person name="Montmayeur A."/>
            <person name="Murphy C."/>
            <person name="Neiman D."/>
            <person name="Pearson M."/>
            <person name="Priest M."/>
            <person name="Roberts A."/>
            <person name="Saif S."/>
            <person name="Shea T."/>
            <person name="Sisk P."/>
            <person name="Sykes S."/>
            <person name="Wortman J."/>
            <person name="Nusbaum C."/>
            <person name="Birren B."/>
        </authorList>
    </citation>
    <scope>NUCLEOTIDE SEQUENCE [LARGE SCALE GENOMIC DNA]</scope>
    <source>
        <strain evidence="9 10">VS20</strain>
    </source>
</reference>
<dbReference type="InterPro" id="IPR005115">
    <property type="entry name" value="Gly_transporter"/>
</dbReference>
<protein>
    <recommendedName>
        <fullName evidence="8">Glycine transporter domain-containing protein</fullName>
    </recommendedName>
</protein>
<evidence type="ECO:0000256" key="7">
    <source>
        <dbReference type="SAM" id="Phobius"/>
    </source>
</evidence>
<dbReference type="Proteomes" id="UP000030762">
    <property type="component" value="Unassembled WGS sequence"/>
</dbReference>
<feature type="transmembrane region" description="Helical" evidence="7">
    <location>
        <begin position="264"/>
        <end position="282"/>
    </location>
</feature>
<feature type="domain" description="Glycine transporter" evidence="8">
    <location>
        <begin position="166"/>
        <end position="239"/>
    </location>
</feature>
<dbReference type="OMA" id="MNGIRAD"/>
<proteinExistence type="predicted"/>